<reference evidence="3 4" key="1">
    <citation type="journal article" date="2017" name="Gigascience">
        <title>Draft genome of the honey bee ectoparasitic mite, Tropilaelaps mercedesae, is shaped by the parasitic life history.</title>
        <authorList>
            <person name="Dong X."/>
            <person name="Armstrong S.D."/>
            <person name="Xia D."/>
            <person name="Makepeace B.L."/>
            <person name="Darby A.C."/>
            <person name="Kadowaki T."/>
        </authorList>
    </citation>
    <scope>NUCLEOTIDE SEQUENCE [LARGE SCALE GENOMIC DNA]</scope>
    <source>
        <strain evidence="3">Wuxi-XJTLU</strain>
    </source>
</reference>
<dbReference type="SUPFAM" id="SSF48726">
    <property type="entry name" value="Immunoglobulin"/>
    <property type="match status" value="1"/>
</dbReference>
<evidence type="ECO:0000313" key="3">
    <source>
        <dbReference type="EMBL" id="OQR78266.1"/>
    </source>
</evidence>
<dbReference type="Proteomes" id="UP000192247">
    <property type="component" value="Unassembled WGS sequence"/>
</dbReference>
<accession>A0A1V9XXP2</accession>
<dbReference type="InterPro" id="IPR036179">
    <property type="entry name" value="Ig-like_dom_sf"/>
</dbReference>
<dbReference type="InParanoid" id="A0A1V9XXP2"/>
<dbReference type="OrthoDB" id="8626508at2759"/>
<dbReference type="STRING" id="418985.A0A1V9XXP2"/>
<keyword evidence="4" id="KW-1185">Reference proteome</keyword>
<dbReference type="InterPro" id="IPR013783">
    <property type="entry name" value="Ig-like_fold"/>
</dbReference>
<gene>
    <name evidence="3" type="ORF">BIW11_06519</name>
</gene>
<name>A0A1V9XXP2_9ACAR</name>
<comment type="caution">
    <text evidence="3">The sequence shown here is derived from an EMBL/GenBank/DDBJ whole genome shotgun (WGS) entry which is preliminary data.</text>
</comment>
<dbReference type="SMART" id="SM00408">
    <property type="entry name" value="IGc2"/>
    <property type="match status" value="1"/>
</dbReference>
<dbReference type="InterPro" id="IPR003598">
    <property type="entry name" value="Ig_sub2"/>
</dbReference>
<sequence length="243" mass="26033">APLIKIANWLVAVRDGTTARLECIVEAFPKASVYWVKGDDEPVIHDDLKFTISEESESLSSSLSTGSSAGFPPTPSITEDGTGTAQSGYSFKSILTVAFVAERDLAHYKCIARNYKGTATGVFAIARRKSGTGGSGPDGSAVEDANEAITYSIYGAPPPPRLIVDDLAPLVGGCPLCPDCPPSHECAPSNQTRQQHRLLIQQLNNNKATLAPPVTTFLNVVNLETVVNKSHWLHLKPRDQAYT</sequence>
<proteinExistence type="predicted"/>
<evidence type="ECO:0000256" key="1">
    <source>
        <dbReference type="SAM" id="MobiDB-lite"/>
    </source>
</evidence>
<evidence type="ECO:0000313" key="4">
    <source>
        <dbReference type="Proteomes" id="UP000192247"/>
    </source>
</evidence>
<organism evidence="3 4">
    <name type="scientific">Tropilaelaps mercedesae</name>
    <dbReference type="NCBI Taxonomy" id="418985"/>
    <lineage>
        <taxon>Eukaryota</taxon>
        <taxon>Metazoa</taxon>
        <taxon>Ecdysozoa</taxon>
        <taxon>Arthropoda</taxon>
        <taxon>Chelicerata</taxon>
        <taxon>Arachnida</taxon>
        <taxon>Acari</taxon>
        <taxon>Parasitiformes</taxon>
        <taxon>Mesostigmata</taxon>
        <taxon>Gamasina</taxon>
        <taxon>Dermanyssoidea</taxon>
        <taxon>Laelapidae</taxon>
        <taxon>Tropilaelaps</taxon>
    </lineage>
</organism>
<evidence type="ECO:0000259" key="2">
    <source>
        <dbReference type="PROSITE" id="PS50835"/>
    </source>
</evidence>
<dbReference type="PROSITE" id="PS50835">
    <property type="entry name" value="IG_LIKE"/>
    <property type="match status" value="1"/>
</dbReference>
<dbReference type="InterPro" id="IPR007110">
    <property type="entry name" value="Ig-like_dom"/>
</dbReference>
<feature type="region of interest" description="Disordered" evidence="1">
    <location>
        <begin position="60"/>
        <end position="83"/>
    </location>
</feature>
<dbReference type="AlphaFoldDB" id="A0A1V9XXP2"/>
<dbReference type="Gene3D" id="2.60.40.10">
    <property type="entry name" value="Immunoglobulins"/>
    <property type="match status" value="1"/>
</dbReference>
<feature type="domain" description="Ig-like" evidence="2">
    <location>
        <begin position="2"/>
        <end position="126"/>
    </location>
</feature>
<feature type="non-terminal residue" evidence="3">
    <location>
        <position position="1"/>
    </location>
</feature>
<dbReference type="EMBL" id="MNPL01002442">
    <property type="protein sequence ID" value="OQR78266.1"/>
    <property type="molecule type" value="Genomic_DNA"/>
</dbReference>
<protein>
    <recommendedName>
        <fullName evidence="2">Ig-like domain-containing protein</fullName>
    </recommendedName>
</protein>